<keyword evidence="2" id="KW-1185">Reference proteome</keyword>
<accession>A0AAV5T822</accession>
<dbReference type="EMBL" id="BTSX01000003">
    <property type="protein sequence ID" value="GMS91383.1"/>
    <property type="molecule type" value="Genomic_DNA"/>
</dbReference>
<organism evidence="1 2">
    <name type="scientific">Pristionchus entomophagus</name>
    <dbReference type="NCBI Taxonomy" id="358040"/>
    <lineage>
        <taxon>Eukaryota</taxon>
        <taxon>Metazoa</taxon>
        <taxon>Ecdysozoa</taxon>
        <taxon>Nematoda</taxon>
        <taxon>Chromadorea</taxon>
        <taxon>Rhabditida</taxon>
        <taxon>Rhabditina</taxon>
        <taxon>Diplogasteromorpha</taxon>
        <taxon>Diplogasteroidea</taxon>
        <taxon>Neodiplogasteridae</taxon>
        <taxon>Pristionchus</taxon>
    </lineage>
</organism>
<evidence type="ECO:0000313" key="2">
    <source>
        <dbReference type="Proteomes" id="UP001432027"/>
    </source>
</evidence>
<feature type="non-terminal residue" evidence="1">
    <location>
        <position position="109"/>
    </location>
</feature>
<comment type="caution">
    <text evidence="1">The sequence shown here is derived from an EMBL/GenBank/DDBJ whole genome shotgun (WGS) entry which is preliminary data.</text>
</comment>
<evidence type="ECO:0000313" key="1">
    <source>
        <dbReference type="EMBL" id="GMS91383.1"/>
    </source>
</evidence>
<gene>
    <name evidence="1" type="ORF">PENTCL1PPCAC_13558</name>
</gene>
<reference evidence="1" key="1">
    <citation type="submission" date="2023-10" db="EMBL/GenBank/DDBJ databases">
        <title>Genome assembly of Pristionchus species.</title>
        <authorList>
            <person name="Yoshida K."/>
            <person name="Sommer R.J."/>
        </authorList>
    </citation>
    <scope>NUCLEOTIDE SEQUENCE</scope>
    <source>
        <strain evidence="1">RS0144</strain>
    </source>
</reference>
<protein>
    <submittedName>
        <fullName evidence="1">Uncharacterized protein</fullName>
    </submittedName>
</protein>
<dbReference type="Proteomes" id="UP001432027">
    <property type="component" value="Unassembled WGS sequence"/>
</dbReference>
<name>A0AAV5T822_9BILA</name>
<sequence>EFLPDLVPFAQLRLVFASQEDCSGKAFRLSRAMIGEPHATIRKQLGPGRIRMVARLHGVILSIELFPQEICPYWSAHQLALFNIIRWDVCRMQVCLCREFTTATIVSFR</sequence>
<feature type="non-terminal residue" evidence="1">
    <location>
        <position position="1"/>
    </location>
</feature>
<proteinExistence type="predicted"/>
<dbReference type="AlphaFoldDB" id="A0AAV5T822"/>